<accession>A0ACA9S2E7</accession>
<evidence type="ECO:0000313" key="2">
    <source>
        <dbReference type="Proteomes" id="UP000789920"/>
    </source>
</evidence>
<proteinExistence type="predicted"/>
<reference evidence="1" key="1">
    <citation type="submission" date="2021-06" db="EMBL/GenBank/DDBJ databases">
        <authorList>
            <person name="Kallberg Y."/>
            <person name="Tangrot J."/>
            <person name="Rosling A."/>
        </authorList>
    </citation>
    <scope>NUCLEOTIDE SEQUENCE</scope>
    <source>
        <strain evidence="1">MA461A</strain>
    </source>
</reference>
<gene>
    <name evidence="1" type="ORF">RPERSI_LOCUS25628</name>
</gene>
<protein>
    <submittedName>
        <fullName evidence="1">27258_t:CDS:1</fullName>
    </submittedName>
</protein>
<name>A0ACA9S2E7_9GLOM</name>
<comment type="caution">
    <text evidence="1">The sequence shown here is derived from an EMBL/GenBank/DDBJ whole genome shotgun (WGS) entry which is preliminary data.</text>
</comment>
<evidence type="ECO:0000313" key="1">
    <source>
        <dbReference type="EMBL" id="CAG8821603.1"/>
    </source>
</evidence>
<dbReference type="Proteomes" id="UP000789920">
    <property type="component" value="Unassembled WGS sequence"/>
</dbReference>
<dbReference type="EMBL" id="CAJVQC010085095">
    <property type="protein sequence ID" value="CAG8821603.1"/>
    <property type="molecule type" value="Genomic_DNA"/>
</dbReference>
<organism evidence="1 2">
    <name type="scientific">Racocetra persica</name>
    <dbReference type="NCBI Taxonomy" id="160502"/>
    <lineage>
        <taxon>Eukaryota</taxon>
        <taxon>Fungi</taxon>
        <taxon>Fungi incertae sedis</taxon>
        <taxon>Mucoromycota</taxon>
        <taxon>Glomeromycotina</taxon>
        <taxon>Glomeromycetes</taxon>
        <taxon>Diversisporales</taxon>
        <taxon>Gigasporaceae</taxon>
        <taxon>Racocetra</taxon>
    </lineage>
</organism>
<keyword evidence="2" id="KW-1185">Reference proteome</keyword>
<feature type="non-terminal residue" evidence="1">
    <location>
        <position position="321"/>
    </location>
</feature>
<sequence length="321" mass="36787">MQRKGGKPPHQLSEYFYVIPNEWANKSNRKYICLACMEAVGRDFALQDESLKITNTLCYCANHLKDCSYFAAKHSSKQIQNIINLATSSTSNKHVAISQIKEDDDDSILTMSTHSFNLLLAFNENLSSSKRQTVLSQYIGHPLNTSEVSKFERLVLRAIISASIAFWWIENPEVKELFHFISPYLKLPNRRSLSNRILMNTTNKVQTTIKELVCKDKIGITIAFDGWRNVVNEELMGVVFITSSGETLIWSAENISIERQRKEEVISRIHDLFEKTKKLNIRANCLVTNSARSYAAAHRCLRREMRDKVFIPCFAHQANCC</sequence>